<dbReference type="NCBIfam" id="TIGR04265">
    <property type="entry name" value="bac_cardiolipin"/>
    <property type="match status" value="1"/>
</dbReference>
<protein>
    <recommendedName>
        <fullName evidence="12 13">Cardiolipin synthase</fullName>
        <shortName evidence="12">CL synthase</shortName>
        <ecNumber evidence="12 13">2.7.8.-</ecNumber>
    </recommendedName>
</protein>
<dbReference type="SMART" id="SM00155">
    <property type="entry name" value="PLDc"/>
    <property type="match status" value="2"/>
</dbReference>
<dbReference type="InterPro" id="IPR030874">
    <property type="entry name" value="Cardiolipin_synth_Firmi"/>
</dbReference>
<dbReference type="InterPro" id="IPR001736">
    <property type="entry name" value="PLipase_D/transphosphatidylase"/>
</dbReference>
<keyword evidence="16" id="KW-1185">Reference proteome</keyword>
<dbReference type="InterPro" id="IPR022924">
    <property type="entry name" value="Cardiolipin_synthase"/>
</dbReference>
<dbReference type="PANTHER" id="PTHR21248:SF22">
    <property type="entry name" value="PHOSPHOLIPASE D"/>
    <property type="match status" value="1"/>
</dbReference>
<keyword evidence="7 12" id="KW-1133">Transmembrane helix</keyword>
<dbReference type="GO" id="GO:0005886">
    <property type="term" value="C:plasma membrane"/>
    <property type="evidence" value="ECO:0007669"/>
    <property type="project" value="UniProtKB-SubCell"/>
</dbReference>
<evidence type="ECO:0000313" key="16">
    <source>
        <dbReference type="Proteomes" id="UP000623172"/>
    </source>
</evidence>
<dbReference type="Pfam" id="PF13091">
    <property type="entry name" value="PLDc_2"/>
    <property type="match status" value="2"/>
</dbReference>
<evidence type="ECO:0000256" key="9">
    <source>
        <dbReference type="ARBA" id="ARBA00023136"/>
    </source>
</evidence>
<dbReference type="SUPFAM" id="SSF56024">
    <property type="entry name" value="Phospholipase D/nuclease"/>
    <property type="match status" value="2"/>
</dbReference>
<comment type="caution">
    <text evidence="15">The sequence shown here is derived from an EMBL/GenBank/DDBJ whole genome shotgun (WGS) entry which is preliminary data.</text>
</comment>
<dbReference type="EMBL" id="JACRSR010000002">
    <property type="protein sequence ID" value="MBC8531658.1"/>
    <property type="molecule type" value="Genomic_DNA"/>
</dbReference>
<evidence type="ECO:0000313" key="15">
    <source>
        <dbReference type="EMBL" id="MBC8531658.1"/>
    </source>
</evidence>
<comment type="subcellular location">
    <subcellularLocation>
        <location evidence="1 12">Cell membrane</location>
        <topology evidence="1 12">Multi-pass membrane protein</topology>
    </subcellularLocation>
</comment>
<dbReference type="Pfam" id="PF13396">
    <property type="entry name" value="PLDc_N"/>
    <property type="match status" value="1"/>
</dbReference>
<organism evidence="15 16">
    <name type="scientific">Gehongia tenuis</name>
    <dbReference type="NCBI Taxonomy" id="2763655"/>
    <lineage>
        <taxon>Bacteria</taxon>
        <taxon>Bacillati</taxon>
        <taxon>Bacillota</taxon>
        <taxon>Clostridia</taxon>
        <taxon>Christensenellales</taxon>
        <taxon>Christensenellaceae</taxon>
        <taxon>Gehongia</taxon>
    </lineage>
</organism>
<feature type="transmembrane region" description="Helical" evidence="12">
    <location>
        <begin position="204"/>
        <end position="223"/>
    </location>
</feature>
<keyword evidence="10 12" id="KW-0594">Phospholipid biosynthesis</keyword>
<evidence type="ECO:0000256" key="2">
    <source>
        <dbReference type="ARBA" id="ARBA00022475"/>
    </source>
</evidence>
<feature type="transmembrane region" description="Helical" evidence="12">
    <location>
        <begin position="7"/>
        <end position="29"/>
    </location>
</feature>
<dbReference type="EC" id="2.7.8.-" evidence="12 13"/>
<evidence type="ECO:0000256" key="13">
    <source>
        <dbReference type="NCBIfam" id="TIGR04265"/>
    </source>
</evidence>
<dbReference type="CDD" id="cd09110">
    <property type="entry name" value="PLDc_CLS_1"/>
    <property type="match status" value="1"/>
</dbReference>
<evidence type="ECO:0000256" key="11">
    <source>
        <dbReference type="ARBA" id="ARBA00023264"/>
    </source>
</evidence>
<dbReference type="GO" id="GO:0008808">
    <property type="term" value="F:cardiolipin synthase activity"/>
    <property type="evidence" value="ECO:0007669"/>
    <property type="project" value="UniProtKB-UniRule"/>
</dbReference>
<keyword evidence="8 12" id="KW-0443">Lipid metabolism</keyword>
<dbReference type="Proteomes" id="UP000623172">
    <property type="component" value="Unassembled WGS sequence"/>
</dbReference>
<evidence type="ECO:0000256" key="6">
    <source>
        <dbReference type="ARBA" id="ARBA00022737"/>
    </source>
</evidence>
<evidence type="ECO:0000256" key="5">
    <source>
        <dbReference type="ARBA" id="ARBA00022692"/>
    </source>
</evidence>
<dbReference type="AlphaFoldDB" id="A0A926D5D4"/>
<evidence type="ECO:0000256" key="8">
    <source>
        <dbReference type="ARBA" id="ARBA00023098"/>
    </source>
</evidence>
<feature type="active site" evidence="12">
    <location>
        <position position="408"/>
    </location>
</feature>
<keyword evidence="3 12" id="KW-0444">Lipid biosynthesis</keyword>
<dbReference type="Gene3D" id="3.30.870.10">
    <property type="entry name" value="Endonuclease Chain A"/>
    <property type="match status" value="2"/>
</dbReference>
<dbReference type="PANTHER" id="PTHR21248">
    <property type="entry name" value="CARDIOLIPIN SYNTHASE"/>
    <property type="match status" value="1"/>
</dbReference>
<keyword evidence="2 12" id="KW-1003">Cell membrane</keyword>
<keyword evidence="6" id="KW-0677">Repeat</keyword>
<keyword evidence="9 12" id="KW-0472">Membrane</keyword>
<keyword evidence="4 12" id="KW-0808">Transferase</keyword>
<feature type="domain" description="PLD phosphodiesterase" evidence="14">
    <location>
        <begin position="403"/>
        <end position="430"/>
    </location>
</feature>
<dbReference type="RefSeq" id="WP_249316268.1">
    <property type="nucleotide sequence ID" value="NZ_JACRSR010000002.1"/>
</dbReference>
<feature type="transmembrane region" description="Helical" evidence="12">
    <location>
        <begin position="49"/>
        <end position="66"/>
    </location>
</feature>
<sequence length="490" mass="56656">MEFSWWNWNWIINIILLSNLVFILVMIFYERSSPGHTITWTVVMTFLPWIGFLLYIFLGAGLGPITRKQLEEKKIKSVVYTQGVKKQIEALKSGHIRYHEPALYQNNELVHFNLLHNRSLYTQNNKVEIFTHGVDKFEALERDLLAAKHTINMCYFIFRGDETGERILDILCQKAREGVEVRLMYDAVGNAFIRKRIFNRLKKAGGKVCLFFPAAFGLKFVTLRLNYRNHRKIVVIDGQTCYTGGMNVGDEYKGLHPRVHPWRDTHIRLEGSCVETYQGIFLSDWQYASKEKLSARQLDKFFPGPISAGTIGVQVVESGPDDESNDIELSMIKLLSLAKDHIYLQSPYFIPDDPFLEAVEMAIGSGVDVRIMLPGVWDKAYAYHGNMAYVDKLLKMGVKVYLYHGFIHSKSIVVDGLWSTIGTTNLDIRSFALHFEVNSFFYDHELARRNEEIFFNDMKHSTLVTREWYNNRGWFTTALESVLLLFSPIL</sequence>
<name>A0A926D5D4_9FIRM</name>
<dbReference type="CDD" id="cd09112">
    <property type="entry name" value="PLDc_CLS_2"/>
    <property type="match status" value="1"/>
</dbReference>
<proteinExistence type="inferred from homology"/>
<feature type="active site" evidence="12">
    <location>
        <position position="237"/>
    </location>
</feature>
<dbReference type="PROSITE" id="PS50035">
    <property type="entry name" value="PLD"/>
    <property type="match status" value="2"/>
</dbReference>
<comment type="similarity">
    <text evidence="12">Belongs to the phospholipase D family. Cardiolipin synthase subfamily.</text>
</comment>
<evidence type="ECO:0000256" key="4">
    <source>
        <dbReference type="ARBA" id="ARBA00022679"/>
    </source>
</evidence>
<feature type="active site" evidence="12">
    <location>
        <position position="230"/>
    </location>
</feature>
<evidence type="ECO:0000259" key="14">
    <source>
        <dbReference type="PROSITE" id="PS50035"/>
    </source>
</evidence>
<evidence type="ECO:0000256" key="7">
    <source>
        <dbReference type="ARBA" id="ARBA00022989"/>
    </source>
</evidence>
<dbReference type="GO" id="GO:0032049">
    <property type="term" value="P:cardiolipin biosynthetic process"/>
    <property type="evidence" value="ECO:0007669"/>
    <property type="project" value="UniProtKB-UniRule"/>
</dbReference>
<evidence type="ECO:0000256" key="12">
    <source>
        <dbReference type="HAMAP-Rule" id="MF_01916"/>
    </source>
</evidence>
<evidence type="ECO:0000256" key="10">
    <source>
        <dbReference type="ARBA" id="ARBA00023209"/>
    </source>
</evidence>
<dbReference type="InterPro" id="IPR025202">
    <property type="entry name" value="PLD-like_dom"/>
</dbReference>
<dbReference type="InterPro" id="IPR027379">
    <property type="entry name" value="CLS_N"/>
</dbReference>
<reference evidence="15" key="1">
    <citation type="submission" date="2020-08" db="EMBL/GenBank/DDBJ databases">
        <title>Genome public.</title>
        <authorList>
            <person name="Liu C."/>
            <person name="Sun Q."/>
        </authorList>
    </citation>
    <scope>NUCLEOTIDE SEQUENCE</scope>
    <source>
        <strain evidence="15">NSJ-53</strain>
    </source>
</reference>
<feature type="domain" description="PLD phosphodiesterase" evidence="14">
    <location>
        <begin position="225"/>
        <end position="252"/>
    </location>
</feature>
<feature type="active site" evidence="12">
    <location>
        <position position="232"/>
    </location>
</feature>
<feature type="active site" evidence="12">
    <location>
        <position position="415"/>
    </location>
</feature>
<comment type="function">
    <text evidence="12">Catalyzes the reversible phosphatidyl group transfer from one phosphatidylglycerol molecule to another to form cardiolipin (CL) (diphosphatidylglycerol) and glycerol.</text>
</comment>
<gene>
    <name evidence="15" type="primary">cls</name>
    <name evidence="15" type="ORF">H8696_07315</name>
</gene>
<evidence type="ECO:0000256" key="3">
    <source>
        <dbReference type="ARBA" id="ARBA00022516"/>
    </source>
</evidence>
<comment type="catalytic activity">
    <reaction evidence="12">
        <text>2 a 1,2-diacyl-sn-glycero-3-phospho-(1'-sn-glycerol) = a cardiolipin + glycerol</text>
        <dbReference type="Rhea" id="RHEA:31451"/>
        <dbReference type="ChEBI" id="CHEBI:17754"/>
        <dbReference type="ChEBI" id="CHEBI:62237"/>
        <dbReference type="ChEBI" id="CHEBI:64716"/>
    </reaction>
</comment>
<keyword evidence="11 12" id="KW-1208">Phospholipid metabolism</keyword>
<accession>A0A926D5D4</accession>
<dbReference type="HAMAP" id="MF_01916">
    <property type="entry name" value="Cardiolipin_synth_Cls"/>
    <property type="match status" value="1"/>
</dbReference>
<evidence type="ECO:0000256" key="1">
    <source>
        <dbReference type="ARBA" id="ARBA00004651"/>
    </source>
</evidence>
<feature type="active site" evidence="12">
    <location>
        <position position="410"/>
    </location>
</feature>
<keyword evidence="5 12" id="KW-0812">Transmembrane</keyword>